<sequence>MKINFSIRKPGHSCADVICPVGSQLIAMNRQPGFSLIHVLAYLQKNYYDLITTKLKTQKDKE</sequence>
<reference evidence="1" key="2">
    <citation type="journal article" date="2015" name="Data Brief">
        <title>Shoot transcriptome of the giant reed, Arundo donax.</title>
        <authorList>
            <person name="Barrero R.A."/>
            <person name="Guerrero F.D."/>
            <person name="Moolhuijzen P."/>
            <person name="Goolsby J.A."/>
            <person name="Tidwell J."/>
            <person name="Bellgard S.E."/>
            <person name="Bellgard M.I."/>
        </authorList>
    </citation>
    <scope>NUCLEOTIDE SEQUENCE</scope>
    <source>
        <tissue evidence="1">Shoot tissue taken approximately 20 cm above the soil surface</tissue>
    </source>
</reference>
<organism evidence="1">
    <name type="scientific">Arundo donax</name>
    <name type="common">Giant reed</name>
    <name type="synonym">Donax arundinaceus</name>
    <dbReference type="NCBI Taxonomy" id="35708"/>
    <lineage>
        <taxon>Eukaryota</taxon>
        <taxon>Viridiplantae</taxon>
        <taxon>Streptophyta</taxon>
        <taxon>Embryophyta</taxon>
        <taxon>Tracheophyta</taxon>
        <taxon>Spermatophyta</taxon>
        <taxon>Magnoliopsida</taxon>
        <taxon>Liliopsida</taxon>
        <taxon>Poales</taxon>
        <taxon>Poaceae</taxon>
        <taxon>PACMAD clade</taxon>
        <taxon>Arundinoideae</taxon>
        <taxon>Arundineae</taxon>
        <taxon>Arundo</taxon>
    </lineage>
</organism>
<dbReference type="AlphaFoldDB" id="A0A0A9D728"/>
<proteinExistence type="predicted"/>
<dbReference type="EMBL" id="GBRH01213481">
    <property type="protein sequence ID" value="JAD84414.1"/>
    <property type="molecule type" value="Transcribed_RNA"/>
</dbReference>
<accession>A0A0A9D728</accession>
<reference evidence="1" key="1">
    <citation type="submission" date="2014-09" db="EMBL/GenBank/DDBJ databases">
        <authorList>
            <person name="Magalhaes I.L.F."/>
            <person name="Oliveira U."/>
            <person name="Santos F.R."/>
            <person name="Vidigal T.H.D.A."/>
            <person name="Brescovit A.D."/>
            <person name="Santos A.J."/>
        </authorList>
    </citation>
    <scope>NUCLEOTIDE SEQUENCE</scope>
    <source>
        <tissue evidence="1">Shoot tissue taken approximately 20 cm above the soil surface</tissue>
    </source>
</reference>
<evidence type="ECO:0000313" key="1">
    <source>
        <dbReference type="EMBL" id="JAD84414.1"/>
    </source>
</evidence>
<protein>
    <submittedName>
        <fullName evidence="1">Uncharacterized protein</fullName>
    </submittedName>
</protein>
<name>A0A0A9D728_ARUDO</name>